<dbReference type="InterPro" id="IPR029039">
    <property type="entry name" value="Flavoprotein-like_sf"/>
</dbReference>
<reference evidence="3 4" key="2">
    <citation type="journal article" date="2022" name="Mar. Drugs">
        <title>Bioassay-Guided Fractionation Leads to the Detection of Cholic Acid Generated by the Rare Thalassomonas sp.</title>
        <authorList>
            <person name="Pheiffer F."/>
            <person name="Schneider Y.K."/>
            <person name="Hansen E.H."/>
            <person name="Andersen J.H."/>
            <person name="Isaksson J."/>
            <person name="Busche T."/>
            <person name="R C."/>
            <person name="Kalinowski J."/>
            <person name="Zyl L.V."/>
            <person name="Trindade M."/>
        </authorList>
    </citation>
    <scope>NUCLEOTIDE SEQUENCE [LARGE SCALE GENOMIC DNA]</scope>
    <source>
        <strain evidence="3 4">A5K-106</strain>
    </source>
</reference>
<dbReference type="Proteomes" id="UP000032568">
    <property type="component" value="Chromosome"/>
</dbReference>
<reference evidence="3 4" key="1">
    <citation type="journal article" date="2015" name="Genome Announc.">
        <title>Draft Genome Sequences of Marine Isolates of Thalassomonas viridans and Thalassomonas actiniarum.</title>
        <authorList>
            <person name="Olonade I."/>
            <person name="van Zyl L.J."/>
            <person name="Trindade M."/>
        </authorList>
    </citation>
    <scope>NUCLEOTIDE SEQUENCE [LARGE SCALE GENOMIC DNA]</scope>
    <source>
        <strain evidence="3 4">A5K-106</strain>
    </source>
</reference>
<accession>A0AAE9YM61</accession>
<dbReference type="GO" id="GO:0016491">
    <property type="term" value="F:oxidoreductase activity"/>
    <property type="evidence" value="ECO:0007669"/>
    <property type="project" value="InterPro"/>
</dbReference>
<sequence>MKLLIVSGSQRTPSQSAKVAGYLSRVATQFSETHHIELCRYHLPFWDGEQESKTDESSSWPLLSARIREADALILITPEWGGMATPILKNFLLMCDMQEVAHKPVLLVSVVNGISGAYPIAELRMNALKNNKLVAVPDHLIIRNVEEMLNDNKSPQSKLNLAATSFETEQTARRDSALKARINYSLHMLYQYSQALSAIRHQHLHKPYPKQQEYRYGM</sequence>
<evidence type="ECO:0000313" key="3">
    <source>
        <dbReference type="EMBL" id="WDD97835.1"/>
    </source>
</evidence>
<proteinExistence type="predicted"/>
<protein>
    <submittedName>
        <fullName evidence="3">NAD(P)H-dependent oxidoreductase</fullName>
    </submittedName>
</protein>
<dbReference type="PANTHER" id="PTHR30543">
    <property type="entry name" value="CHROMATE REDUCTASE"/>
    <property type="match status" value="1"/>
</dbReference>
<dbReference type="PANTHER" id="PTHR30543:SF31">
    <property type="entry name" value="NADPH-DEPENDENT AZOREDUCTASE AZR"/>
    <property type="match status" value="1"/>
</dbReference>
<keyword evidence="4" id="KW-1185">Reference proteome</keyword>
<dbReference type="EMBL" id="CP059735">
    <property type="protein sequence ID" value="WDD97835.1"/>
    <property type="molecule type" value="Genomic_DNA"/>
</dbReference>
<dbReference type="Gene3D" id="3.40.50.360">
    <property type="match status" value="1"/>
</dbReference>
<dbReference type="SUPFAM" id="SSF52218">
    <property type="entry name" value="Flavoproteins"/>
    <property type="match status" value="1"/>
</dbReference>
<dbReference type="Pfam" id="PF03358">
    <property type="entry name" value="FMN_red"/>
    <property type="match status" value="1"/>
</dbReference>
<dbReference type="AlphaFoldDB" id="A0AAE9YM61"/>
<keyword evidence="1" id="KW-0288">FMN</keyword>
<organism evidence="3 4">
    <name type="scientific">Thalassomonas actiniarum</name>
    <dbReference type="NCBI Taxonomy" id="485447"/>
    <lineage>
        <taxon>Bacteria</taxon>
        <taxon>Pseudomonadati</taxon>
        <taxon>Pseudomonadota</taxon>
        <taxon>Gammaproteobacteria</taxon>
        <taxon>Alteromonadales</taxon>
        <taxon>Colwelliaceae</taxon>
        <taxon>Thalassomonas</taxon>
    </lineage>
</organism>
<gene>
    <name evidence="3" type="ORF">SG35_021440</name>
</gene>
<dbReference type="InterPro" id="IPR005025">
    <property type="entry name" value="FMN_Rdtase-like_dom"/>
</dbReference>
<dbReference type="KEGG" id="tact:SG35_021440"/>
<dbReference type="GO" id="GO:0010181">
    <property type="term" value="F:FMN binding"/>
    <property type="evidence" value="ECO:0007669"/>
    <property type="project" value="TreeGrafter"/>
</dbReference>
<evidence type="ECO:0000256" key="1">
    <source>
        <dbReference type="ARBA" id="ARBA00022643"/>
    </source>
</evidence>
<dbReference type="GO" id="GO:0005829">
    <property type="term" value="C:cytosol"/>
    <property type="evidence" value="ECO:0007669"/>
    <property type="project" value="TreeGrafter"/>
</dbReference>
<evidence type="ECO:0000313" key="4">
    <source>
        <dbReference type="Proteomes" id="UP000032568"/>
    </source>
</evidence>
<keyword evidence="1" id="KW-0285">Flavoprotein</keyword>
<feature type="domain" description="NADPH-dependent FMN reductase-like" evidence="2">
    <location>
        <begin position="1"/>
        <end position="144"/>
    </location>
</feature>
<dbReference type="InterPro" id="IPR050712">
    <property type="entry name" value="NAD(P)H-dep_reductase"/>
</dbReference>
<dbReference type="RefSeq" id="WP_044832099.1">
    <property type="nucleotide sequence ID" value="NZ_CP059735.1"/>
</dbReference>
<evidence type="ECO:0000259" key="2">
    <source>
        <dbReference type="Pfam" id="PF03358"/>
    </source>
</evidence>
<name>A0AAE9YM61_9GAMM</name>